<comment type="function">
    <text evidence="1">Removes C-terminal D-alanyl residues from sugar-peptide cell wall precursors.</text>
</comment>
<dbReference type="PRINTS" id="PR00725">
    <property type="entry name" value="DADACBPTASE1"/>
</dbReference>
<feature type="domain" description="Peptidase S11 D-Ala-D-Ala carboxypeptidase A C-terminal" evidence="15">
    <location>
        <begin position="280"/>
        <end position="371"/>
    </location>
</feature>
<evidence type="ECO:0000256" key="12">
    <source>
        <dbReference type="ARBA" id="ARBA00034000"/>
    </source>
</evidence>
<dbReference type="InterPro" id="IPR015956">
    <property type="entry name" value="Peniciliin-bd_prot_C_sf"/>
</dbReference>
<comment type="similarity">
    <text evidence="3 13">Belongs to the peptidase S11 family.</text>
</comment>
<evidence type="ECO:0000256" key="5">
    <source>
        <dbReference type="ARBA" id="ARBA00022645"/>
    </source>
</evidence>
<keyword evidence="5 16" id="KW-0121">Carboxypeptidase</keyword>
<proteinExistence type="inferred from homology"/>
<dbReference type="PANTHER" id="PTHR21581:SF6">
    <property type="entry name" value="TRAFFICKING PROTEIN PARTICLE COMPLEX SUBUNIT 12"/>
    <property type="match status" value="1"/>
</dbReference>
<dbReference type="RefSeq" id="WP_307390279.1">
    <property type="nucleotide sequence ID" value="NZ_BAAADK010000018.1"/>
</dbReference>
<dbReference type="SUPFAM" id="SSF69189">
    <property type="entry name" value="Penicillin-binding protein associated domain"/>
    <property type="match status" value="1"/>
</dbReference>
<protein>
    <recommendedName>
        <fullName evidence="4">serine-type D-Ala-D-Ala carboxypeptidase</fullName>
        <ecNumber evidence="4">3.4.16.4</ecNumber>
    </recommendedName>
</protein>
<feature type="chain" id="PRO_5046549480" description="serine-type D-Ala-D-Ala carboxypeptidase" evidence="14">
    <location>
        <begin position="27"/>
        <end position="400"/>
    </location>
</feature>
<dbReference type="Proteomes" id="UP001235840">
    <property type="component" value="Unassembled WGS sequence"/>
</dbReference>
<dbReference type="Gene3D" id="3.40.710.10">
    <property type="entry name" value="DD-peptidase/beta-lactamase superfamily"/>
    <property type="match status" value="1"/>
</dbReference>
<evidence type="ECO:0000256" key="3">
    <source>
        <dbReference type="ARBA" id="ARBA00007164"/>
    </source>
</evidence>
<comment type="catalytic activity">
    <reaction evidence="12">
        <text>Preferential cleavage: (Ac)2-L-Lys-D-Ala-|-D-Ala. Also transpeptidation of peptidyl-alanyl moieties that are N-acyl substituents of D-alanine.</text>
        <dbReference type="EC" id="3.4.16.4"/>
    </reaction>
</comment>
<evidence type="ECO:0000256" key="8">
    <source>
        <dbReference type="ARBA" id="ARBA00022801"/>
    </source>
</evidence>
<dbReference type="InterPro" id="IPR037167">
    <property type="entry name" value="Peptidase_S11_C_sf"/>
</dbReference>
<dbReference type="EMBL" id="JAUSTY010000002">
    <property type="protein sequence ID" value="MDQ0164534.1"/>
    <property type="molecule type" value="Genomic_DNA"/>
</dbReference>
<dbReference type="SUPFAM" id="SSF56601">
    <property type="entry name" value="beta-lactamase/transpeptidase-like"/>
    <property type="match status" value="1"/>
</dbReference>
<keyword evidence="10" id="KW-0573">Peptidoglycan synthesis</keyword>
<dbReference type="EC" id="3.4.16.4" evidence="4"/>
<name>A0ABT9VU83_9BACI</name>
<dbReference type="Pfam" id="PF07943">
    <property type="entry name" value="PBP5_C"/>
    <property type="match status" value="1"/>
</dbReference>
<keyword evidence="11" id="KW-0961">Cell wall biogenesis/degradation</keyword>
<keyword evidence="9" id="KW-0133">Cell shape</keyword>
<evidence type="ECO:0000256" key="11">
    <source>
        <dbReference type="ARBA" id="ARBA00023316"/>
    </source>
</evidence>
<evidence type="ECO:0000256" key="9">
    <source>
        <dbReference type="ARBA" id="ARBA00022960"/>
    </source>
</evidence>
<dbReference type="InterPro" id="IPR012338">
    <property type="entry name" value="Beta-lactam/transpept-like"/>
</dbReference>
<keyword evidence="8 16" id="KW-0378">Hydrolase</keyword>
<evidence type="ECO:0000256" key="1">
    <source>
        <dbReference type="ARBA" id="ARBA00003217"/>
    </source>
</evidence>
<accession>A0ABT9VU83</accession>
<dbReference type="PANTHER" id="PTHR21581">
    <property type="entry name" value="D-ALANYL-D-ALANINE CARBOXYPEPTIDASE"/>
    <property type="match status" value="1"/>
</dbReference>
<reference evidence="16 17" key="1">
    <citation type="submission" date="2023-07" db="EMBL/GenBank/DDBJ databases">
        <title>Genomic Encyclopedia of Type Strains, Phase IV (KMG-IV): sequencing the most valuable type-strain genomes for metagenomic binning, comparative biology and taxonomic classification.</title>
        <authorList>
            <person name="Goeker M."/>
        </authorList>
    </citation>
    <scope>NUCLEOTIDE SEQUENCE [LARGE SCALE GENOMIC DNA]</scope>
    <source>
        <strain evidence="16 17">DSM 12751</strain>
    </source>
</reference>
<gene>
    <name evidence="16" type="ORF">J2S11_000434</name>
</gene>
<feature type="signal peptide" evidence="14">
    <location>
        <begin position="1"/>
        <end position="26"/>
    </location>
</feature>
<keyword evidence="17" id="KW-1185">Reference proteome</keyword>
<dbReference type="GO" id="GO:0009002">
    <property type="term" value="F:serine-type D-Ala-D-Ala carboxypeptidase activity"/>
    <property type="evidence" value="ECO:0007669"/>
    <property type="project" value="UniProtKB-EC"/>
</dbReference>
<evidence type="ECO:0000256" key="6">
    <source>
        <dbReference type="ARBA" id="ARBA00022670"/>
    </source>
</evidence>
<dbReference type="InterPro" id="IPR012907">
    <property type="entry name" value="Peptidase_S11_C"/>
</dbReference>
<keyword evidence="7 14" id="KW-0732">Signal</keyword>
<dbReference type="SMART" id="SM00936">
    <property type="entry name" value="PBP5_C"/>
    <property type="match status" value="1"/>
</dbReference>
<sequence>MVKRIAQIMSLTLLLQCYAFSVTSHAAEPELQLTPEAKAAILMDMDTGTILYEKESDKQLAPASITKVMTMILIMEAIDSGKLTWDEKVRTSERAASMGGSQIFLEIGEEMTVEDMMKGIAIASGNDATVAMAEHIAGSEENFVKMMNEKAGQLGMKNTNFANTNGLPSPNHYSSAKDVALMSRELLKHEEITKFTSIYEDYLRKDSAKPFWLVNTNRLVKFYDGVDGLKTGFTQESKYCLTATAKRGNLRVIAVVMGTPTPKERNQNITSMLNYAFSQYESHPIYEKGDFLRQVKIDKGEESTLQMVVPHQISVLAKKGESVDLYRPSIHHVEGLNAPIKKGDVIGHVTITKNGETVAEIDIPAQEDLEKASFWTIFKRTTKTLFGFSSKTDKDVDHSI</sequence>
<dbReference type="InterPro" id="IPR018044">
    <property type="entry name" value="Peptidase_S11"/>
</dbReference>
<evidence type="ECO:0000256" key="2">
    <source>
        <dbReference type="ARBA" id="ARBA00004752"/>
    </source>
</evidence>
<comment type="caution">
    <text evidence="16">The sequence shown here is derived from an EMBL/GenBank/DDBJ whole genome shotgun (WGS) entry which is preliminary data.</text>
</comment>
<dbReference type="Pfam" id="PF00768">
    <property type="entry name" value="Peptidase_S11"/>
    <property type="match status" value="1"/>
</dbReference>
<evidence type="ECO:0000256" key="14">
    <source>
        <dbReference type="SAM" id="SignalP"/>
    </source>
</evidence>
<evidence type="ECO:0000256" key="7">
    <source>
        <dbReference type="ARBA" id="ARBA00022729"/>
    </source>
</evidence>
<organism evidence="16 17">
    <name type="scientific">Caldalkalibacillus horti</name>
    <dbReference type="NCBI Taxonomy" id="77523"/>
    <lineage>
        <taxon>Bacteria</taxon>
        <taxon>Bacillati</taxon>
        <taxon>Bacillota</taxon>
        <taxon>Bacilli</taxon>
        <taxon>Bacillales</taxon>
        <taxon>Bacillaceae</taxon>
        <taxon>Caldalkalibacillus</taxon>
    </lineage>
</organism>
<comment type="pathway">
    <text evidence="2">Cell wall biogenesis; peptidoglycan biosynthesis.</text>
</comment>
<dbReference type="InterPro" id="IPR001967">
    <property type="entry name" value="Peptidase_S11_N"/>
</dbReference>
<evidence type="ECO:0000256" key="13">
    <source>
        <dbReference type="RuleBase" id="RU004016"/>
    </source>
</evidence>
<keyword evidence="6" id="KW-0645">Protease</keyword>
<evidence type="ECO:0000259" key="15">
    <source>
        <dbReference type="SMART" id="SM00936"/>
    </source>
</evidence>
<evidence type="ECO:0000256" key="4">
    <source>
        <dbReference type="ARBA" id="ARBA00012448"/>
    </source>
</evidence>
<evidence type="ECO:0000313" key="17">
    <source>
        <dbReference type="Proteomes" id="UP001235840"/>
    </source>
</evidence>
<evidence type="ECO:0000256" key="10">
    <source>
        <dbReference type="ARBA" id="ARBA00022984"/>
    </source>
</evidence>
<evidence type="ECO:0000313" key="16">
    <source>
        <dbReference type="EMBL" id="MDQ0164534.1"/>
    </source>
</evidence>
<dbReference type="Gene3D" id="2.60.410.10">
    <property type="entry name" value="D-Ala-D-Ala carboxypeptidase, C-terminal domain"/>
    <property type="match status" value="1"/>
</dbReference>